<proteinExistence type="predicted"/>
<dbReference type="GO" id="GO:0051301">
    <property type="term" value="P:cell division"/>
    <property type="evidence" value="ECO:0007669"/>
    <property type="project" value="UniProtKB-KW"/>
</dbReference>
<evidence type="ECO:0000313" key="5">
    <source>
        <dbReference type="EMBL" id="PFG38129.1"/>
    </source>
</evidence>
<dbReference type="NCBIfam" id="TIGR00281">
    <property type="entry name" value="SMC-Scp complex subunit ScpB"/>
    <property type="match status" value="1"/>
</dbReference>
<dbReference type="InterPro" id="IPR036390">
    <property type="entry name" value="WH_DNA-bd_sf"/>
</dbReference>
<accession>A0A2A9EIQ4</accession>
<organism evidence="5 6">
    <name type="scientific">Georgenia soli</name>
    <dbReference type="NCBI Taxonomy" id="638953"/>
    <lineage>
        <taxon>Bacteria</taxon>
        <taxon>Bacillati</taxon>
        <taxon>Actinomycetota</taxon>
        <taxon>Actinomycetes</taxon>
        <taxon>Micrococcales</taxon>
        <taxon>Bogoriellaceae</taxon>
        <taxon>Georgenia</taxon>
    </lineage>
</organism>
<dbReference type="GO" id="GO:0051304">
    <property type="term" value="P:chromosome separation"/>
    <property type="evidence" value="ECO:0007669"/>
    <property type="project" value="InterPro"/>
</dbReference>
<dbReference type="EMBL" id="PDJI01000004">
    <property type="protein sequence ID" value="PFG38129.1"/>
    <property type="molecule type" value="Genomic_DNA"/>
</dbReference>
<keyword evidence="2" id="KW-0132">Cell division</keyword>
<dbReference type="Proteomes" id="UP000222106">
    <property type="component" value="Unassembled WGS sequence"/>
</dbReference>
<evidence type="ECO:0000313" key="6">
    <source>
        <dbReference type="Proteomes" id="UP000222106"/>
    </source>
</evidence>
<name>A0A2A9EIQ4_9MICO</name>
<protein>
    <submittedName>
        <fullName evidence="5">Condensin subunit ScpB</fullName>
    </submittedName>
</protein>
<gene>
    <name evidence="5" type="ORF">ATJ97_0600</name>
</gene>
<dbReference type="InterPro" id="IPR005234">
    <property type="entry name" value="ScpB_csome_segregation"/>
</dbReference>
<reference evidence="5 6" key="1">
    <citation type="submission" date="2017-10" db="EMBL/GenBank/DDBJ databases">
        <title>Sequencing the genomes of 1000 actinobacteria strains.</title>
        <authorList>
            <person name="Klenk H.-P."/>
        </authorList>
    </citation>
    <scope>NUCLEOTIDE SEQUENCE [LARGE SCALE GENOMIC DNA]</scope>
    <source>
        <strain evidence="5 6">DSM 21838</strain>
    </source>
</reference>
<sequence length="208" mass="22238">MSEQDGTAAGAPSYEAVPDDVLPEEHLTALEAVLMVIDEPVPAADLASVLGLPTGQVTELLTELAAEYRGERGGRARGFELREVGGGWRIFSAPSHADVVGRFVLDGQTAKLTQASLETLAVIAYRQPVTRGRISAIRGVNVDGVVRTLLARGLVEEAGPDEEGGAMRYRTSAYFLERMGLTSLEDLPPLAPYLPDMGSLDDIDGEFR</sequence>
<dbReference type="PANTHER" id="PTHR34298:SF2">
    <property type="entry name" value="SEGREGATION AND CONDENSATION PROTEIN B"/>
    <property type="match status" value="1"/>
</dbReference>
<evidence type="ECO:0000256" key="3">
    <source>
        <dbReference type="ARBA" id="ARBA00022829"/>
    </source>
</evidence>
<dbReference type="RefSeq" id="WP_098482458.1">
    <property type="nucleotide sequence ID" value="NZ_PDJI01000004.1"/>
</dbReference>
<evidence type="ECO:0000256" key="1">
    <source>
        <dbReference type="ARBA" id="ARBA00022490"/>
    </source>
</evidence>
<keyword evidence="1" id="KW-0963">Cytoplasm</keyword>
<dbReference type="AlphaFoldDB" id="A0A2A9EIQ4"/>
<keyword evidence="4" id="KW-0131">Cell cycle</keyword>
<dbReference type="SUPFAM" id="SSF46785">
    <property type="entry name" value="Winged helix' DNA-binding domain"/>
    <property type="match status" value="2"/>
</dbReference>
<dbReference type="InterPro" id="IPR036388">
    <property type="entry name" value="WH-like_DNA-bd_sf"/>
</dbReference>
<dbReference type="Gene3D" id="1.10.10.10">
    <property type="entry name" value="Winged helix-like DNA-binding domain superfamily/Winged helix DNA-binding domain"/>
    <property type="match status" value="2"/>
</dbReference>
<comment type="caution">
    <text evidence="5">The sequence shown here is derived from an EMBL/GenBank/DDBJ whole genome shotgun (WGS) entry which is preliminary data.</text>
</comment>
<keyword evidence="6" id="KW-1185">Reference proteome</keyword>
<dbReference type="OrthoDB" id="9806226at2"/>
<evidence type="ECO:0000256" key="4">
    <source>
        <dbReference type="ARBA" id="ARBA00023306"/>
    </source>
</evidence>
<dbReference type="PIRSF" id="PIRSF019345">
    <property type="entry name" value="ScpB"/>
    <property type="match status" value="1"/>
</dbReference>
<keyword evidence="3" id="KW-0159">Chromosome partition</keyword>
<dbReference type="Pfam" id="PF04079">
    <property type="entry name" value="SMC_ScpB"/>
    <property type="match status" value="1"/>
</dbReference>
<evidence type="ECO:0000256" key="2">
    <source>
        <dbReference type="ARBA" id="ARBA00022618"/>
    </source>
</evidence>
<dbReference type="PANTHER" id="PTHR34298">
    <property type="entry name" value="SEGREGATION AND CONDENSATION PROTEIN B"/>
    <property type="match status" value="1"/>
</dbReference>